<dbReference type="InterPro" id="IPR046960">
    <property type="entry name" value="PPR_At4g14850-like_plant"/>
</dbReference>
<keyword evidence="4" id="KW-1185">Reference proteome</keyword>
<reference evidence="4" key="1">
    <citation type="submission" date="2024-07" db="EMBL/GenBank/DDBJ databases">
        <title>Two chromosome-level genome assemblies of Korean endemic species Abeliophyllum distichum and Forsythia ovata (Oleaceae).</title>
        <authorList>
            <person name="Jang H."/>
        </authorList>
    </citation>
    <scope>NUCLEOTIDE SEQUENCE [LARGE SCALE GENOMIC DNA]</scope>
</reference>
<dbReference type="InterPro" id="IPR002885">
    <property type="entry name" value="PPR_rpt"/>
</dbReference>
<dbReference type="Proteomes" id="UP001604277">
    <property type="component" value="Unassembled WGS sequence"/>
</dbReference>
<proteinExistence type="predicted"/>
<dbReference type="PROSITE" id="PS51375">
    <property type="entry name" value="PPR"/>
    <property type="match status" value="1"/>
</dbReference>
<dbReference type="NCBIfam" id="TIGR00756">
    <property type="entry name" value="PPR"/>
    <property type="match status" value="1"/>
</dbReference>
<dbReference type="EMBL" id="JBFOLJ010000005">
    <property type="protein sequence ID" value="KAL2535699.1"/>
    <property type="molecule type" value="Genomic_DNA"/>
</dbReference>
<name>A0ABD1VED4_9LAMI</name>
<dbReference type="InterPro" id="IPR011990">
    <property type="entry name" value="TPR-like_helical_dom_sf"/>
</dbReference>
<dbReference type="Gene3D" id="1.25.40.10">
    <property type="entry name" value="Tetratricopeptide repeat domain"/>
    <property type="match status" value="1"/>
</dbReference>
<dbReference type="PANTHER" id="PTHR47926">
    <property type="entry name" value="PENTATRICOPEPTIDE REPEAT-CONTAINING PROTEIN"/>
    <property type="match status" value="1"/>
</dbReference>
<sequence length="135" mass="15021">MRRELSDLILQNRFLDVYGECGNVDYACNIFDLIEVKNIVSWTSMISCYVHNGLAYEALELSSYMVISGVELDSIALLSVLSAAADLSALRKGKEIHGYLLRKCFVLDGSIAISLVDMYASCGTVDHSYKVFCHH</sequence>
<dbReference type="PANTHER" id="PTHR47926:SF377">
    <property type="entry name" value="OS04G0469400 PROTEIN"/>
    <property type="match status" value="1"/>
</dbReference>
<dbReference type="AlphaFoldDB" id="A0ABD1VED4"/>
<dbReference type="Pfam" id="PF01535">
    <property type="entry name" value="PPR"/>
    <property type="match status" value="2"/>
</dbReference>
<gene>
    <name evidence="3" type="ORF">Fot_17090</name>
</gene>
<evidence type="ECO:0000256" key="1">
    <source>
        <dbReference type="ARBA" id="ARBA00022737"/>
    </source>
</evidence>
<evidence type="ECO:0000256" key="2">
    <source>
        <dbReference type="PROSITE-ProRule" id="PRU00708"/>
    </source>
</evidence>
<feature type="repeat" description="PPR" evidence="2">
    <location>
        <begin position="38"/>
        <end position="72"/>
    </location>
</feature>
<accession>A0ABD1VED4</accession>
<evidence type="ECO:0000313" key="3">
    <source>
        <dbReference type="EMBL" id="KAL2535699.1"/>
    </source>
</evidence>
<protein>
    <submittedName>
        <fullName evidence="3">Tetratricopeptide repeat (TPR)-like superfamily protein</fullName>
    </submittedName>
</protein>
<comment type="caution">
    <text evidence="3">The sequence shown here is derived from an EMBL/GenBank/DDBJ whole genome shotgun (WGS) entry which is preliminary data.</text>
</comment>
<organism evidence="3 4">
    <name type="scientific">Forsythia ovata</name>
    <dbReference type="NCBI Taxonomy" id="205694"/>
    <lineage>
        <taxon>Eukaryota</taxon>
        <taxon>Viridiplantae</taxon>
        <taxon>Streptophyta</taxon>
        <taxon>Embryophyta</taxon>
        <taxon>Tracheophyta</taxon>
        <taxon>Spermatophyta</taxon>
        <taxon>Magnoliopsida</taxon>
        <taxon>eudicotyledons</taxon>
        <taxon>Gunneridae</taxon>
        <taxon>Pentapetalae</taxon>
        <taxon>asterids</taxon>
        <taxon>lamiids</taxon>
        <taxon>Lamiales</taxon>
        <taxon>Oleaceae</taxon>
        <taxon>Forsythieae</taxon>
        <taxon>Forsythia</taxon>
    </lineage>
</organism>
<evidence type="ECO:0000313" key="4">
    <source>
        <dbReference type="Proteomes" id="UP001604277"/>
    </source>
</evidence>
<keyword evidence="1" id="KW-0677">Repeat</keyword>